<feature type="signal peptide" evidence="1">
    <location>
        <begin position="1"/>
        <end position="15"/>
    </location>
</feature>
<proteinExistence type="predicted"/>
<keyword evidence="1" id="KW-0732">Signal</keyword>
<keyword evidence="3" id="KW-1185">Reference proteome</keyword>
<dbReference type="Proteomes" id="UP000481037">
    <property type="component" value="Unassembled WGS sequence"/>
</dbReference>
<protein>
    <submittedName>
        <fullName evidence="2">Uncharacterized protein</fullName>
    </submittedName>
</protein>
<organism evidence="2 3">
    <name type="scientific">Duganella alba</name>
    <dbReference type="NCBI Taxonomy" id="2666081"/>
    <lineage>
        <taxon>Bacteria</taxon>
        <taxon>Pseudomonadati</taxon>
        <taxon>Pseudomonadota</taxon>
        <taxon>Betaproteobacteria</taxon>
        <taxon>Burkholderiales</taxon>
        <taxon>Oxalobacteraceae</taxon>
        <taxon>Telluria group</taxon>
        <taxon>Duganella</taxon>
    </lineage>
</organism>
<evidence type="ECO:0000313" key="2">
    <source>
        <dbReference type="EMBL" id="MRX08430.1"/>
    </source>
</evidence>
<accession>A0A6L5QFN8</accession>
<reference evidence="2 3" key="1">
    <citation type="submission" date="2019-11" db="EMBL/GenBank/DDBJ databases">
        <title>Novel species isolated from a subtropical stream in China.</title>
        <authorList>
            <person name="Lu H."/>
        </authorList>
    </citation>
    <scope>NUCLEOTIDE SEQUENCE [LARGE SCALE GENOMIC DNA]</scope>
    <source>
        <strain evidence="2 3">FT25W</strain>
    </source>
</reference>
<dbReference type="RefSeq" id="WP_154365236.1">
    <property type="nucleotide sequence ID" value="NZ_WKJM01000008.1"/>
</dbReference>
<name>A0A6L5QFN8_9BURK</name>
<dbReference type="EMBL" id="WKJM01000008">
    <property type="protein sequence ID" value="MRX08430.1"/>
    <property type="molecule type" value="Genomic_DNA"/>
</dbReference>
<sequence length="127" mass="14112">MKLLAAALISLTAAAAEPPLIVHYNDRAPHHYTKQGVPQGDAIAKVTVALKAANIPYELRNTPAKRQLVLLKANEQPACMLAWVDLPGRERTGKFSEVIYDDRRLWCTLATPDETIKRFNGVLLRNP</sequence>
<dbReference type="SUPFAM" id="SSF53850">
    <property type="entry name" value="Periplasmic binding protein-like II"/>
    <property type="match status" value="1"/>
</dbReference>
<feature type="chain" id="PRO_5026659288" evidence="1">
    <location>
        <begin position="16"/>
        <end position="127"/>
    </location>
</feature>
<evidence type="ECO:0000313" key="3">
    <source>
        <dbReference type="Proteomes" id="UP000481037"/>
    </source>
</evidence>
<evidence type="ECO:0000256" key="1">
    <source>
        <dbReference type="SAM" id="SignalP"/>
    </source>
</evidence>
<dbReference type="AlphaFoldDB" id="A0A6L5QFN8"/>
<gene>
    <name evidence="2" type="ORF">GJ697_11340</name>
</gene>
<comment type="caution">
    <text evidence="2">The sequence shown here is derived from an EMBL/GenBank/DDBJ whole genome shotgun (WGS) entry which is preliminary data.</text>
</comment>